<dbReference type="InterPro" id="IPR013597">
    <property type="entry name" value="Mat_intron_G2"/>
</dbReference>
<reference evidence="2" key="1">
    <citation type="submission" date="2014-05" db="EMBL/GenBank/DDBJ databases">
        <title>The transcriptome of the halophilic microalga Tetraselmis sp. GSL018 isolated from the Great Salt Lake, Utah.</title>
        <authorList>
            <person name="Jinkerson R.E."/>
            <person name="D'Adamo S."/>
            <person name="Posewitz M.C."/>
        </authorList>
    </citation>
    <scope>NUCLEOTIDE SEQUENCE</scope>
    <source>
        <strain evidence="2">GSL018</strain>
    </source>
</reference>
<feature type="domain" description="Reverse transcriptase" evidence="1">
    <location>
        <begin position="85"/>
        <end position="340"/>
    </location>
</feature>
<dbReference type="EMBL" id="GBEZ01014349">
    <property type="protein sequence ID" value="JAC71717.1"/>
    <property type="molecule type" value="Transcribed_RNA"/>
</dbReference>
<dbReference type="PANTHER" id="PTHR34047:SF10">
    <property type="entry name" value="GROUP II INTRON-ASSOCIATED OPEN READING FRAME"/>
    <property type="match status" value="1"/>
</dbReference>
<keyword evidence="2" id="KW-0808">Transferase</keyword>
<dbReference type="SUPFAM" id="SSF56672">
    <property type="entry name" value="DNA/RNA polymerases"/>
    <property type="match status" value="1"/>
</dbReference>
<protein>
    <submittedName>
        <fullName evidence="2">Retron-type reverse transcriptase</fullName>
    </submittedName>
</protein>
<sequence length="548" mass="63273">MKLDTLDWNKVNWPQVIGKVRRIQGRIYKHSRNGNKQQVRFLQRIMVNSAEAKLLATRKVTTDNRGKKTAGVDKEIATTPNEKMELALSLKLNKEAAPIRRTWIPKPGKAEKRPLGIPTIRDRAKQALVVLAIEPEWEAKADNNSYGFRPGRSCQDSIEAIFASLRNTGKPGYTPKYVFDADLKGCFDNIDHDYILKKLDAPKCIQNQIEAWLKAGIVEGFPNQKEYENIAINNQGTPQGGIISPLLSNIALDGMEAHLKDWIAQQKVPGLTRKQDKRESLSIIRYADDFVVMHRNKEIVEEAKNEIRQWLARTSKLTFNEEKSQIIYSPNGFNFLGFRVICVKRNDKYRFKAYPTKKAVASLLKKVGDICKKGRALSSYDLIVQLRPIIQGWGNYYKYSECANVFKKTDHKIYLILRSWVFRRARGNNRRTVTKEKYFPSNQVYTFNGQKHYDNWTLTGTKKSEEGKISNTFLPKLAWIKSQKWVKVKGDSSPYNSDHIYWSKRLKSYYVLSTRHKKLLTRQKGVCTQCHKNFTIGDILEVDHIIPR</sequence>
<evidence type="ECO:0000259" key="1">
    <source>
        <dbReference type="PROSITE" id="PS50878"/>
    </source>
</evidence>
<dbReference type="Pfam" id="PF00078">
    <property type="entry name" value="RVT_1"/>
    <property type="match status" value="1"/>
</dbReference>
<name>A0A061RFN6_9CHLO</name>
<organism evidence="2">
    <name type="scientific">Tetraselmis sp. GSL018</name>
    <dbReference type="NCBI Taxonomy" id="582737"/>
    <lineage>
        <taxon>Eukaryota</taxon>
        <taxon>Viridiplantae</taxon>
        <taxon>Chlorophyta</taxon>
        <taxon>core chlorophytes</taxon>
        <taxon>Chlorodendrophyceae</taxon>
        <taxon>Chlorodendrales</taxon>
        <taxon>Chlorodendraceae</taxon>
        <taxon>Tetraselmis</taxon>
    </lineage>
</organism>
<dbReference type="InterPro" id="IPR000477">
    <property type="entry name" value="RT_dom"/>
</dbReference>
<evidence type="ECO:0000313" key="2">
    <source>
        <dbReference type="EMBL" id="JAC71717.1"/>
    </source>
</evidence>
<dbReference type="Pfam" id="PF08388">
    <property type="entry name" value="GIIM"/>
    <property type="match status" value="1"/>
</dbReference>
<dbReference type="InterPro" id="IPR030931">
    <property type="entry name" value="Group_II_RT_mat"/>
</dbReference>
<dbReference type="InterPro" id="IPR025960">
    <property type="entry name" value="RVT_N"/>
</dbReference>
<dbReference type="PANTHER" id="PTHR34047">
    <property type="entry name" value="NUCLEAR INTRON MATURASE 1, MITOCHONDRIAL-RELATED"/>
    <property type="match status" value="1"/>
</dbReference>
<gene>
    <name evidence="2" type="ORF">TSPGSL018_1282</name>
</gene>
<feature type="non-terminal residue" evidence="2">
    <location>
        <position position="548"/>
    </location>
</feature>
<dbReference type="InterPro" id="IPR051083">
    <property type="entry name" value="GrpII_Intron_Splice-Mob/Def"/>
</dbReference>
<accession>A0A061RFN6</accession>
<dbReference type="InterPro" id="IPR043502">
    <property type="entry name" value="DNA/RNA_pol_sf"/>
</dbReference>
<dbReference type="GO" id="GO:0003964">
    <property type="term" value="F:RNA-directed DNA polymerase activity"/>
    <property type="evidence" value="ECO:0007669"/>
    <property type="project" value="UniProtKB-KW"/>
</dbReference>
<dbReference type="PROSITE" id="PS50878">
    <property type="entry name" value="RT_POL"/>
    <property type="match status" value="1"/>
</dbReference>
<dbReference type="NCBIfam" id="TIGR04416">
    <property type="entry name" value="group_II_RT_mat"/>
    <property type="match status" value="1"/>
</dbReference>
<keyword evidence="2" id="KW-0548">Nucleotidyltransferase</keyword>
<dbReference type="Pfam" id="PF13655">
    <property type="entry name" value="RVT_N"/>
    <property type="match status" value="1"/>
</dbReference>
<dbReference type="CDD" id="cd01651">
    <property type="entry name" value="RT_G2_intron"/>
    <property type="match status" value="1"/>
</dbReference>
<dbReference type="AlphaFoldDB" id="A0A061RFN6"/>
<keyword evidence="2" id="KW-0695">RNA-directed DNA polymerase</keyword>
<proteinExistence type="predicted"/>